<dbReference type="GO" id="GO:0016787">
    <property type="term" value="F:hydrolase activity"/>
    <property type="evidence" value="ECO:0007669"/>
    <property type="project" value="InterPro"/>
</dbReference>
<proteinExistence type="predicted"/>
<dbReference type="HOGENOM" id="CLU_083277_0_0_2"/>
<dbReference type="AlphaFoldDB" id="B8D5K0"/>
<feature type="domain" description="Calcineurin-like phosphoesterase" evidence="1">
    <location>
        <begin position="7"/>
        <end position="206"/>
    </location>
</feature>
<dbReference type="InterPro" id="IPR051158">
    <property type="entry name" value="Metallophosphoesterase_sf"/>
</dbReference>
<dbReference type="InterPro" id="IPR004843">
    <property type="entry name" value="Calcineurin-like_PHP"/>
</dbReference>
<gene>
    <name evidence="2" type="ordered locus">DKAM_1055</name>
</gene>
<dbReference type="PANTHER" id="PTHR31302">
    <property type="entry name" value="TRANSMEMBRANE PROTEIN WITH METALLOPHOSPHOESTERASE DOMAIN-RELATED"/>
    <property type="match status" value="1"/>
</dbReference>
<sequence>MGNALTTICATSDIHSPQYLELFKKALANSTCKPDLFILAGDIVERNNIAEYRRVIELINSVHPDVPVAAVFGNEEYIGSEKEYIMRYPNVIFLHDNYRVIDTLTGRIVAVGSRGALDKPTRWQAKNMPGLIKYFRDLPDKISSLINQAASTNLPIILVTHYGVTYRNLTGENLAIYPYLASRRMENVIVNHRNVLKAVIHGHAHNGLVESIDIDSVKVYNVALPARGRIIKVEV</sequence>
<dbReference type="InterPro" id="IPR029052">
    <property type="entry name" value="Metallo-depent_PP-like"/>
</dbReference>
<protein>
    <submittedName>
        <fullName evidence="2">Metallophosphoesterase</fullName>
    </submittedName>
</protein>
<dbReference type="Gene3D" id="3.60.21.10">
    <property type="match status" value="1"/>
</dbReference>
<evidence type="ECO:0000313" key="2">
    <source>
        <dbReference type="EMBL" id="ACL11381.1"/>
    </source>
</evidence>
<dbReference type="eggNOG" id="arCOG01147">
    <property type="taxonomic scope" value="Archaea"/>
</dbReference>
<dbReference type="EMBL" id="CP001140">
    <property type="protein sequence ID" value="ACL11381.1"/>
    <property type="molecule type" value="Genomic_DNA"/>
</dbReference>
<name>B8D5K0_DESA1</name>
<dbReference type="Pfam" id="PF00149">
    <property type="entry name" value="Metallophos"/>
    <property type="match status" value="1"/>
</dbReference>
<dbReference type="KEGG" id="dka:DKAM_1055"/>
<organism evidence="2 3">
    <name type="scientific">Desulfurococcus amylolyticus (strain DSM 18924 / JCM 16383 / VKM B-2413 / 1221n)</name>
    <name type="common">Desulfurococcus kamchatkensis</name>
    <dbReference type="NCBI Taxonomy" id="490899"/>
    <lineage>
        <taxon>Archaea</taxon>
        <taxon>Thermoproteota</taxon>
        <taxon>Thermoprotei</taxon>
        <taxon>Desulfurococcales</taxon>
        <taxon>Desulfurococcaceae</taxon>
        <taxon>Desulfurococcus</taxon>
    </lineage>
</organism>
<dbReference type="SUPFAM" id="SSF56300">
    <property type="entry name" value="Metallo-dependent phosphatases"/>
    <property type="match status" value="1"/>
</dbReference>
<accession>B8D5K0</accession>
<dbReference type="PANTHER" id="PTHR31302:SF0">
    <property type="entry name" value="TRANSMEMBRANE PROTEIN WITH METALLOPHOSPHOESTERASE DOMAIN"/>
    <property type="match status" value="1"/>
</dbReference>
<dbReference type="Proteomes" id="UP000006903">
    <property type="component" value="Chromosome"/>
</dbReference>
<evidence type="ECO:0000313" key="3">
    <source>
        <dbReference type="Proteomes" id="UP000006903"/>
    </source>
</evidence>
<reference evidence="2 3" key="1">
    <citation type="journal article" date="2009" name="J. Bacteriol.">
        <title>Complete genome sequence of the anaerobic, protein-degrading hyperthermophilic crenarchaeon Desulfurococcus kamchatkensis.</title>
        <authorList>
            <person name="Ravin N.V."/>
            <person name="Mardanov A.V."/>
            <person name="Beletsky A.V."/>
            <person name="Kublanov I.V."/>
            <person name="Kolganova T.V."/>
            <person name="Lebedinsky A.V."/>
            <person name="Chernyh N.A."/>
            <person name="Bonch-Osmolovskaya E.A."/>
            <person name="Skryabin K.G."/>
        </authorList>
    </citation>
    <scope>NUCLEOTIDE SEQUENCE [LARGE SCALE GENOMIC DNA]</scope>
    <source>
        <strain evidence="3">DSM 18924 / JCM 16383 / VKM B-2413 / 1221n</strain>
    </source>
</reference>
<evidence type="ECO:0000259" key="1">
    <source>
        <dbReference type="Pfam" id="PF00149"/>
    </source>
</evidence>